<organism evidence="1 2">
    <name type="scientific">Staphylococcus condimenti</name>
    <dbReference type="NCBI Taxonomy" id="70255"/>
    <lineage>
        <taxon>Bacteria</taxon>
        <taxon>Bacillati</taxon>
        <taxon>Bacillota</taxon>
        <taxon>Bacilli</taxon>
        <taxon>Bacillales</taxon>
        <taxon>Staphylococcaceae</taxon>
        <taxon>Staphylococcus</taxon>
    </lineage>
</organism>
<evidence type="ECO:0000313" key="1">
    <source>
        <dbReference type="EMBL" id="RZI03059.1"/>
    </source>
</evidence>
<name>A0A4Q7CUY9_9STAP</name>
<gene>
    <name evidence="1" type="ORF">EIG99_04590</name>
</gene>
<dbReference type="RefSeq" id="WP_130135402.1">
    <property type="nucleotide sequence ID" value="NZ_RQTE01000075.1"/>
</dbReference>
<dbReference type="AlphaFoldDB" id="A0A4Q7CUY9"/>
<dbReference type="EMBL" id="RQTE01000075">
    <property type="protein sequence ID" value="RZI03059.1"/>
    <property type="molecule type" value="Genomic_DNA"/>
</dbReference>
<evidence type="ECO:0000313" key="2">
    <source>
        <dbReference type="Proteomes" id="UP000293854"/>
    </source>
</evidence>
<protein>
    <recommendedName>
        <fullName evidence="3">Phage protein</fullName>
    </recommendedName>
</protein>
<evidence type="ECO:0008006" key="3">
    <source>
        <dbReference type="Google" id="ProtNLM"/>
    </source>
</evidence>
<reference evidence="1 2" key="1">
    <citation type="submission" date="2018-11" db="EMBL/GenBank/DDBJ databases">
        <title>Genomic profiling of Staphylococcus species from a Poultry farm system in KwaZulu-Natal, South Africa.</title>
        <authorList>
            <person name="Amoako D.G."/>
            <person name="Somboro A.M."/>
            <person name="Abia A.L.K."/>
            <person name="Bester L.A."/>
            <person name="Essack S.Y."/>
        </authorList>
    </citation>
    <scope>NUCLEOTIDE SEQUENCE [LARGE SCALE GENOMIC DNA]</scope>
    <source>
        <strain evidence="1 2">SA11</strain>
    </source>
</reference>
<dbReference type="Proteomes" id="UP000293854">
    <property type="component" value="Unassembled WGS sequence"/>
</dbReference>
<comment type="caution">
    <text evidence="1">The sequence shown here is derived from an EMBL/GenBank/DDBJ whole genome shotgun (WGS) entry which is preliminary data.</text>
</comment>
<proteinExistence type="predicted"/>
<accession>A0A4Q7CUY9</accession>
<sequence length="171" mass="20750">MKTVMYKGREVKLSKEQLKKVHGMKLNLIKFQDRLIEGWTFDEALKYNHHHVMYHGNVCRKIKMKDVTYYAVAEDLVRNNIDIRSVQRYLFEGDFLGDILPLDCRFYVEYNHNAVNKLLYEDYQRFNRRKEKEAERERIAKPWLHEVPQEHGRSKYCQYLMDTSIFPKAVR</sequence>